<dbReference type="Proteomes" id="UP001516662">
    <property type="component" value="Unassembled WGS sequence"/>
</dbReference>
<keyword evidence="1" id="KW-0805">Transcription regulation</keyword>
<dbReference type="Gene3D" id="1.10.10.1390">
    <property type="entry name" value="ATP-dependent DNA helicase RecQ"/>
    <property type="match status" value="1"/>
</dbReference>
<evidence type="ECO:0000256" key="1">
    <source>
        <dbReference type="ARBA" id="ARBA00023015"/>
    </source>
</evidence>
<keyword evidence="2" id="KW-0804">Transcription</keyword>
<feature type="domain" description="Helicase Helix-turn-helix" evidence="3">
    <location>
        <begin position="259"/>
        <end position="346"/>
    </location>
</feature>
<name>A0ABR9QP91_9BACI</name>
<dbReference type="RefSeq" id="WP_193539571.1">
    <property type="nucleotide sequence ID" value="NZ_JADCLJ010000024.1"/>
</dbReference>
<gene>
    <name evidence="4" type="ORF">IMZ08_19990</name>
</gene>
<dbReference type="InterPro" id="IPR008308">
    <property type="entry name" value="YpbB-like"/>
</dbReference>
<dbReference type="InterPro" id="IPR029491">
    <property type="entry name" value="Helicase_HTH"/>
</dbReference>
<evidence type="ECO:0000259" key="3">
    <source>
        <dbReference type="Pfam" id="PF14493"/>
    </source>
</evidence>
<dbReference type="EMBL" id="JADCLJ010000024">
    <property type="protein sequence ID" value="MBE4910324.1"/>
    <property type="molecule type" value="Genomic_DNA"/>
</dbReference>
<keyword evidence="5" id="KW-1185">Reference proteome</keyword>
<dbReference type="SUPFAM" id="SSF46894">
    <property type="entry name" value="C-terminal effector domain of the bipartite response regulators"/>
    <property type="match status" value="1"/>
</dbReference>
<reference evidence="4 5" key="1">
    <citation type="submission" date="2020-10" db="EMBL/GenBank/DDBJ databases">
        <title>Bacillus sp. HD4P25, an endophyte from a halophyte.</title>
        <authorList>
            <person name="Sun J.-Q."/>
        </authorList>
    </citation>
    <scope>NUCLEOTIDE SEQUENCE [LARGE SCALE GENOMIC DNA]</scope>
    <source>
        <strain evidence="4 5">YIM 93174</strain>
    </source>
</reference>
<evidence type="ECO:0000256" key="2">
    <source>
        <dbReference type="ARBA" id="ARBA00023163"/>
    </source>
</evidence>
<organism evidence="4 5">
    <name type="scientific">Litchfieldia luteola</name>
    <dbReference type="NCBI Taxonomy" id="682179"/>
    <lineage>
        <taxon>Bacteria</taxon>
        <taxon>Bacillati</taxon>
        <taxon>Bacillota</taxon>
        <taxon>Bacilli</taxon>
        <taxon>Bacillales</taxon>
        <taxon>Bacillaceae</taxon>
        <taxon>Litchfieldia</taxon>
    </lineage>
</organism>
<dbReference type="PIRSF" id="PIRSF021350">
    <property type="entry name" value="UCP021350"/>
    <property type="match status" value="1"/>
</dbReference>
<dbReference type="Pfam" id="PF14493">
    <property type="entry name" value="HTH_40"/>
    <property type="match status" value="1"/>
</dbReference>
<sequence length="355" mass="41303">MILDDRSYIILFSLLKFNGERSIYGIYHLLTGKKSSQTIFDSNLFNVSHLFSLFPTLTRDELEEVIRLLQQHKLITYVNENKFLITEEGKNHINEYESNFPLPSNLHGWKYYQRGLVFWERLSLLVQVLSNLIHRETQYTTINQDPAVLHFVKNYILRLGFKRDELARKIHTEVSEILSLTSNNEALLFVNRLTGYGRIGYTFEQLSHINNVEKTRVYLLFHNLLHTFLMKIESNPGNFPYLYNLANDLFDQMNLTVSSSETLKFLKAGKTIKDIAQIRGIKENTVEDHLVEIAQSVENFSISNFVPLDIEREILTLQETLQTNKIKPIKEKLGDHVSYFQIRLVLAKSGGRNGT</sequence>
<protein>
    <submittedName>
        <fullName evidence="4">Helix-turn-helix domain-containing protein</fullName>
    </submittedName>
</protein>
<dbReference type="InterPro" id="IPR016032">
    <property type="entry name" value="Sig_transdc_resp-reg_C-effctor"/>
</dbReference>
<accession>A0ABR9QP91</accession>
<proteinExistence type="predicted"/>
<evidence type="ECO:0000313" key="5">
    <source>
        <dbReference type="Proteomes" id="UP001516662"/>
    </source>
</evidence>
<evidence type="ECO:0000313" key="4">
    <source>
        <dbReference type="EMBL" id="MBE4910324.1"/>
    </source>
</evidence>
<comment type="caution">
    <text evidence="4">The sequence shown here is derived from an EMBL/GenBank/DDBJ whole genome shotgun (WGS) entry which is preliminary data.</text>
</comment>